<name>A0A0B5KQH9_9FIRM</name>
<proteinExistence type="predicted"/>
<sequence>MNVKKIVYPTRYFIGIEHDHPLPMSHKEDSHVAPLFRRLQAWEEDIDHVKIPKQFVGLACYPPKVLELDTFDYFALLEVHELQDTTAPLVQKKLTKWNVFRNRNYL</sequence>
<protein>
    <submittedName>
        <fullName evidence="1">Uncharacterized protein</fullName>
    </submittedName>
</protein>
<evidence type="ECO:0000313" key="1">
    <source>
        <dbReference type="EMBL" id="AJG37957.1"/>
    </source>
</evidence>
<reference evidence="1" key="1">
    <citation type="journal article" date="2015" name="Environ. Microbiol.">
        <title>Pressure adaptation is linked to thermal adaptation in salt-saturated marine habitats.</title>
        <authorList>
            <consortium name="The MAMBA Consortium"/>
            <person name="Alcaide M."/>
            <person name="Stogios P.J."/>
            <person name="Lafraya A."/>
            <person name="Tchigvintsev A."/>
            <person name="Flick R."/>
            <person name="Bargiela R."/>
            <person name="Chernikova T.N."/>
            <person name="Reva O.N."/>
            <person name="Hai T."/>
            <person name="Leggewie C.C."/>
            <person name="Katzke N."/>
            <person name="La Cono V."/>
            <person name="Matesanz R."/>
            <person name="Jebbar M."/>
            <person name="Jaeger K.E."/>
            <person name="Yakimov M.M."/>
            <person name="Yakunin A.F."/>
            <person name="Golyshin P.N."/>
            <person name="Golyshina O.V."/>
            <person name="Savchenko A."/>
            <person name="Ferrer M."/>
        </authorList>
    </citation>
    <scope>NUCLEOTIDE SEQUENCE</scope>
</reference>
<accession>A0A0B5KQH9</accession>
<dbReference type="AlphaFoldDB" id="A0A0B5KQH9"/>
<dbReference type="EMBL" id="KF831415">
    <property type="protein sequence ID" value="AJG37957.1"/>
    <property type="molecule type" value="Genomic_DNA"/>
</dbReference>
<organism evidence="1">
    <name type="scientific">Firmicutes bacterium enrichment culture clone fosmid MGS-M2</name>
    <dbReference type="NCBI Taxonomy" id="1549349"/>
    <lineage>
        <taxon>Bacteria</taxon>
        <taxon>Bacillati</taxon>
        <taxon>Bacillota</taxon>
        <taxon>environmental samples</taxon>
    </lineage>
</organism>